<evidence type="ECO:0000313" key="2">
    <source>
        <dbReference type="Proteomes" id="UP000199354"/>
    </source>
</evidence>
<evidence type="ECO:0000313" key="1">
    <source>
        <dbReference type="EMBL" id="SCY84175.1"/>
    </source>
</evidence>
<gene>
    <name evidence="1" type="ORF">SAMN02927903_02583</name>
</gene>
<organism evidence="1 2">
    <name type="scientific">Flavobacterium caeni</name>
    <dbReference type="NCBI Taxonomy" id="490189"/>
    <lineage>
        <taxon>Bacteria</taxon>
        <taxon>Pseudomonadati</taxon>
        <taxon>Bacteroidota</taxon>
        <taxon>Flavobacteriia</taxon>
        <taxon>Flavobacteriales</taxon>
        <taxon>Flavobacteriaceae</taxon>
        <taxon>Flavobacterium</taxon>
    </lineage>
</organism>
<dbReference type="Proteomes" id="UP000199354">
    <property type="component" value="Unassembled WGS sequence"/>
</dbReference>
<proteinExistence type="predicted"/>
<name>A0A1G5J728_9FLAO</name>
<reference evidence="1 2" key="1">
    <citation type="submission" date="2016-10" db="EMBL/GenBank/DDBJ databases">
        <authorList>
            <person name="de Groot N.N."/>
        </authorList>
    </citation>
    <scope>NUCLEOTIDE SEQUENCE [LARGE SCALE GENOMIC DNA]</scope>
    <source>
        <strain evidence="1 2">CGMCC 1.7031</strain>
    </source>
</reference>
<accession>A0A1G5J728</accession>
<keyword evidence="2" id="KW-1185">Reference proteome</keyword>
<dbReference type="STRING" id="490189.SAMN02927903_02583"/>
<dbReference type="EMBL" id="FMVF01000012">
    <property type="protein sequence ID" value="SCY84175.1"/>
    <property type="molecule type" value="Genomic_DNA"/>
</dbReference>
<dbReference type="AlphaFoldDB" id="A0A1G5J728"/>
<sequence length="61" mass="7442">MKKALRKSLRRQKRTLENLSNRLAAIDYDQIRLHQKQYIDNLLETNKRLLQDFKIDNIIVF</sequence>
<dbReference type="RefSeq" id="WP_091144665.1">
    <property type="nucleotide sequence ID" value="NZ_FMVF01000012.1"/>
</dbReference>
<protein>
    <submittedName>
        <fullName evidence="1">Uncharacterized protein</fullName>
    </submittedName>
</protein>